<evidence type="ECO:0000313" key="2">
    <source>
        <dbReference type="EMBL" id="KKS87531.1"/>
    </source>
</evidence>
<evidence type="ECO:0000313" key="3">
    <source>
        <dbReference type="Proteomes" id="UP000034050"/>
    </source>
</evidence>
<proteinExistence type="predicted"/>
<name>A0A0G1EX02_9BACT</name>
<dbReference type="AlphaFoldDB" id="A0A0G1EX02"/>
<sequence length="191" mass="21131">MKNIVYRLFQNTGLIIISLGLLYGGVAIIKSEIPFWNLVYGLPAISMGILMALVTFNELTKNQTAKASEYHLIPCAICKKETLAPLLIERVTCTDCQYKMAVKLQMGALVFFLLLALPVTYHLSQQAQDIRQNAQEKSSQCEVGLWEPEVCRCGAWQGALSCGDGQRARVCNGIEFCCGEANGKFSCDPRK</sequence>
<feature type="transmembrane region" description="Helical" evidence="1">
    <location>
        <begin position="12"/>
        <end position="29"/>
    </location>
</feature>
<reference evidence="2 3" key="1">
    <citation type="journal article" date="2015" name="Nature">
        <title>rRNA introns, odd ribosomes, and small enigmatic genomes across a large radiation of phyla.</title>
        <authorList>
            <person name="Brown C.T."/>
            <person name="Hug L.A."/>
            <person name="Thomas B.C."/>
            <person name="Sharon I."/>
            <person name="Castelle C.J."/>
            <person name="Singh A."/>
            <person name="Wilkins M.J."/>
            <person name="Williams K.H."/>
            <person name="Banfield J.F."/>
        </authorList>
    </citation>
    <scope>NUCLEOTIDE SEQUENCE [LARGE SCALE GENOMIC DNA]</scope>
</reference>
<feature type="transmembrane region" description="Helical" evidence="1">
    <location>
        <begin position="35"/>
        <end position="56"/>
    </location>
</feature>
<keyword evidence="1" id="KW-1133">Transmembrane helix</keyword>
<keyword evidence="1" id="KW-0812">Transmembrane</keyword>
<feature type="transmembrane region" description="Helical" evidence="1">
    <location>
        <begin position="106"/>
        <end position="123"/>
    </location>
</feature>
<evidence type="ECO:0000256" key="1">
    <source>
        <dbReference type="SAM" id="Phobius"/>
    </source>
</evidence>
<dbReference type="Proteomes" id="UP000034050">
    <property type="component" value="Unassembled WGS sequence"/>
</dbReference>
<dbReference type="STRING" id="1618446.UV61_C0002G0252"/>
<accession>A0A0G1EX02</accession>
<comment type="caution">
    <text evidence="2">The sequence shown here is derived from an EMBL/GenBank/DDBJ whole genome shotgun (WGS) entry which is preliminary data.</text>
</comment>
<dbReference type="EMBL" id="LCFD01000002">
    <property type="protein sequence ID" value="KKS87531.1"/>
    <property type="molecule type" value="Genomic_DNA"/>
</dbReference>
<gene>
    <name evidence="2" type="ORF">UV61_C0002G0252</name>
</gene>
<keyword evidence="1" id="KW-0472">Membrane</keyword>
<protein>
    <submittedName>
        <fullName evidence="2">Uncharacterized protein</fullName>
    </submittedName>
</protein>
<organism evidence="2 3">
    <name type="scientific">Candidatus Gottesmanbacteria bacterium GW2011_GWB1_43_11</name>
    <dbReference type="NCBI Taxonomy" id="1618446"/>
    <lineage>
        <taxon>Bacteria</taxon>
        <taxon>Candidatus Gottesmaniibacteriota</taxon>
    </lineage>
</organism>